<dbReference type="Pfam" id="PF00046">
    <property type="entry name" value="Homeodomain"/>
    <property type="match status" value="1"/>
</dbReference>
<evidence type="ECO:0000256" key="5">
    <source>
        <dbReference type="ARBA" id="ARBA00023155"/>
    </source>
</evidence>
<dbReference type="SMART" id="SM00340">
    <property type="entry name" value="HALZ"/>
    <property type="match status" value="1"/>
</dbReference>
<dbReference type="InterPro" id="IPR001356">
    <property type="entry name" value="HD"/>
</dbReference>
<feature type="coiled-coil region" evidence="10">
    <location>
        <begin position="141"/>
        <end position="175"/>
    </location>
</feature>
<keyword evidence="13" id="KW-1185">Reference proteome</keyword>
<evidence type="ECO:0000256" key="10">
    <source>
        <dbReference type="SAM" id="Coils"/>
    </source>
</evidence>
<dbReference type="EMBL" id="JAWXYG010000008">
    <property type="protein sequence ID" value="KAK4265550.1"/>
    <property type="molecule type" value="Genomic_DNA"/>
</dbReference>
<dbReference type="CDD" id="cd00086">
    <property type="entry name" value="homeodomain"/>
    <property type="match status" value="1"/>
</dbReference>
<evidence type="ECO:0000313" key="13">
    <source>
        <dbReference type="Proteomes" id="UP001293593"/>
    </source>
</evidence>
<proteinExistence type="inferred from homology"/>
<evidence type="ECO:0000256" key="8">
    <source>
        <dbReference type="PROSITE-ProRule" id="PRU00108"/>
    </source>
</evidence>
<dbReference type="GO" id="GO:0000981">
    <property type="term" value="F:DNA-binding transcription factor activity, RNA polymerase II-specific"/>
    <property type="evidence" value="ECO:0007669"/>
    <property type="project" value="InterPro"/>
</dbReference>
<keyword evidence="10" id="KW-0175">Coiled coil</keyword>
<keyword evidence="6" id="KW-0804">Transcription</keyword>
<dbReference type="InterPro" id="IPR017970">
    <property type="entry name" value="Homeobox_CS"/>
</dbReference>
<gene>
    <name evidence="12" type="ORF">QN277_026586</name>
</gene>
<dbReference type="AlphaFoldDB" id="A0AAE1K6U2"/>
<evidence type="ECO:0000313" key="12">
    <source>
        <dbReference type="EMBL" id="KAK4265550.1"/>
    </source>
</evidence>
<reference evidence="12" key="1">
    <citation type="submission" date="2023-10" db="EMBL/GenBank/DDBJ databases">
        <title>Chromosome-level genome of the transformable northern wattle, Acacia crassicarpa.</title>
        <authorList>
            <person name="Massaro I."/>
            <person name="Sinha N.R."/>
            <person name="Poethig S."/>
            <person name="Leichty A.R."/>
        </authorList>
    </citation>
    <scope>NUCLEOTIDE SEQUENCE</scope>
    <source>
        <strain evidence="12">Acra3RX</strain>
        <tissue evidence="12">Leaf</tissue>
    </source>
</reference>
<sequence length="245" mass="28305">MEDGDGSCNTGLSLGLGIGGYVPKKKKQIRENNQVGHCSDLPFDELYRPKREETINNTRDHHEEEHGFFRIRRMDHDDNDAADNSRKKLRLTKDQSALLEESFKLHTALNLAQKHSLAEKLNLRPRQVEVWFQNRRARTKLKQTEIDCEFLRKCCENLRDENWRLKKELHELRSQKVGTTMTTTSPPPPLSIQLSKMTAVTTTMCSSCQKPFRVNYDANNNNNNYKNSGKHKLESVALDCYVGQT</sequence>
<evidence type="ECO:0000256" key="4">
    <source>
        <dbReference type="ARBA" id="ARBA00023125"/>
    </source>
</evidence>
<keyword evidence="4 8" id="KW-0238">DNA-binding</keyword>
<evidence type="ECO:0000256" key="6">
    <source>
        <dbReference type="ARBA" id="ARBA00023163"/>
    </source>
</evidence>
<dbReference type="SUPFAM" id="SSF46689">
    <property type="entry name" value="Homeodomain-like"/>
    <property type="match status" value="1"/>
</dbReference>
<evidence type="ECO:0000259" key="11">
    <source>
        <dbReference type="PROSITE" id="PS50071"/>
    </source>
</evidence>
<comment type="caution">
    <text evidence="12">The sequence shown here is derived from an EMBL/GenBank/DDBJ whole genome shotgun (WGS) entry which is preliminary data.</text>
</comment>
<dbReference type="GO" id="GO:0005634">
    <property type="term" value="C:nucleus"/>
    <property type="evidence" value="ECO:0007669"/>
    <property type="project" value="UniProtKB-SubCell"/>
</dbReference>
<evidence type="ECO:0000256" key="2">
    <source>
        <dbReference type="ARBA" id="ARBA00006074"/>
    </source>
</evidence>
<evidence type="ECO:0000256" key="7">
    <source>
        <dbReference type="ARBA" id="ARBA00023242"/>
    </source>
</evidence>
<organism evidence="12 13">
    <name type="scientific">Acacia crassicarpa</name>
    <name type="common">northern wattle</name>
    <dbReference type="NCBI Taxonomy" id="499986"/>
    <lineage>
        <taxon>Eukaryota</taxon>
        <taxon>Viridiplantae</taxon>
        <taxon>Streptophyta</taxon>
        <taxon>Embryophyta</taxon>
        <taxon>Tracheophyta</taxon>
        <taxon>Spermatophyta</taxon>
        <taxon>Magnoliopsida</taxon>
        <taxon>eudicotyledons</taxon>
        <taxon>Gunneridae</taxon>
        <taxon>Pentapetalae</taxon>
        <taxon>rosids</taxon>
        <taxon>fabids</taxon>
        <taxon>Fabales</taxon>
        <taxon>Fabaceae</taxon>
        <taxon>Caesalpinioideae</taxon>
        <taxon>mimosoid clade</taxon>
        <taxon>Acacieae</taxon>
        <taxon>Acacia</taxon>
    </lineage>
</organism>
<dbReference type="PANTHER" id="PTHR45714:SF72">
    <property type="entry name" value="HOMEOBOX-LEUCINE ZIPPER PROTEIN HOX26-RELATED"/>
    <property type="match status" value="1"/>
</dbReference>
<evidence type="ECO:0000256" key="1">
    <source>
        <dbReference type="ARBA" id="ARBA00004123"/>
    </source>
</evidence>
<dbReference type="SMART" id="SM00389">
    <property type="entry name" value="HOX"/>
    <property type="match status" value="1"/>
</dbReference>
<keyword evidence="7 8" id="KW-0539">Nucleus</keyword>
<dbReference type="InterPro" id="IPR050762">
    <property type="entry name" value="HD-ZIP_Homeobox_LZ_Class_II"/>
</dbReference>
<dbReference type="InterPro" id="IPR009057">
    <property type="entry name" value="Homeodomain-like_sf"/>
</dbReference>
<keyword evidence="3" id="KW-0805">Transcription regulation</keyword>
<feature type="domain" description="Homeobox" evidence="11">
    <location>
        <begin position="82"/>
        <end position="142"/>
    </location>
</feature>
<dbReference type="GO" id="GO:0043565">
    <property type="term" value="F:sequence-specific DNA binding"/>
    <property type="evidence" value="ECO:0007669"/>
    <property type="project" value="InterPro"/>
</dbReference>
<dbReference type="PROSITE" id="PS00027">
    <property type="entry name" value="HOMEOBOX_1"/>
    <property type="match status" value="1"/>
</dbReference>
<accession>A0AAE1K6U2</accession>
<dbReference type="Proteomes" id="UP001293593">
    <property type="component" value="Unassembled WGS sequence"/>
</dbReference>
<dbReference type="Pfam" id="PF02183">
    <property type="entry name" value="HALZ"/>
    <property type="match status" value="1"/>
</dbReference>
<dbReference type="InterPro" id="IPR003106">
    <property type="entry name" value="Leu_zip_homeo"/>
</dbReference>
<evidence type="ECO:0000256" key="3">
    <source>
        <dbReference type="ARBA" id="ARBA00023015"/>
    </source>
</evidence>
<dbReference type="PROSITE" id="PS50071">
    <property type="entry name" value="HOMEOBOX_2"/>
    <property type="match status" value="1"/>
</dbReference>
<comment type="similarity">
    <text evidence="2">Belongs to the HD-ZIP homeobox family. Class II subfamily.</text>
</comment>
<name>A0AAE1K6U2_9FABA</name>
<comment type="subcellular location">
    <subcellularLocation>
        <location evidence="1 8 9">Nucleus</location>
    </subcellularLocation>
</comment>
<dbReference type="PANTHER" id="PTHR45714">
    <property type="entry name" value="HOMEOBOX-LEUCINE ZIPPER PROTEIN HAT14"/>
    <property type="match status" value="1"/>
</dbReference>
<evidence type="ECO:0000256" key="9">
    <source>
        <dbReference type="RuleBase" id="RU000682"/>
    </source>
</evidence>
<keyword evidence="5 8" id="KW-0371">Homeobox</keyword>
<protein>
    <recommendedName>
        <fullName evidence="11">Homeobox domain-containing protein</fullName>
    </recommendedName>
</protein>
<feature type="DNA-binding region" description="Homeobox" evidence="8">
    <location>
        <begin position="84"/>
        <end position="143"/>
    </location>
</feature>
<dbReference type="Gene3D" id="1.10.10.60">
    <property type="entry name" value="Homeodomain-like"/>
    <property type="match status" value="1"/>
</dbReference>